<protein>
    <submittedName>
        <fullName evidence="3">Alpha/beta hydrolase</fullName>
    </submittedName>
</protein>
<dbReference type="PANTHER" id="PTHR12277">
    <property type="entry name" value="ALPHA/BETA HYDROLASE DOMAIN-CONTAINING PROTEIN"/>
    <property type="match status" value="1"/>
</dbReference>
<sequence length="290" mass="32115">MKHLRVLLAALVAVLVIGGCASLDTAQRKAIFRVEEGAPRWSREAPAGTEVFDLKLGSETVRTWYLPAAAPSAPTLLYLHGARWNLNGSVFRIERWQQMGFNVLAIDYRGFGASSPRVPSEESAYEDARLAFEELKRREPRADQRYVYGHSLGGAIAIDLATRKDTQGQFAGLIVEASFTRIADLVREFKWGWVPGLSLLITQDFDSLAKVRELNKPVLFIHGTRDGVIPYRMSEQLYAAAQKAPASARQLLIVEGGNHSGFSTMGNAEYRATVERFISATQQVRSGRSS</sequence>
<dbReference type="InterPro" id="IPR000073">
    <property type="entry name" value="AB_hydrolase_1"/>
</dbReference>
<feature type="domain" description="Serine aminopeptidase S33" evidence="2">
    <location>
        <begin position="75"/>
        <end position="189"/>
    </location>
</feature>
<evidence type="ECO:0000313" key="4">
    <source>
        <dbReference type="Proteomes" id="UP001595556"/>
    </source>
</evidence>
<dbReference type="Proteomes" id="UP001595556">
    <property type="component" value="Unassembled WGS sequence"/>
</dbReference>
<dbReference type="InterPro" id="IPR022742">
    <property type="entry name" value="Hydrolase_4"/>
</dbReference>
<dbReference type="PRINTS" id="PR00111">
    <property type="entry name" value="ABHYDROLASE"/>
</dbReference>
<dbReference type="PROSITE" id="PS51257">
    <property type="entry name" value="PROKAR_LIPOPROTEIN"/>
    <property type="match status" value="1"/>
</dbReference>
<gene>
    <name evidence="3" type="ORF">ACFOEN_07730</name>
</gene>
<keyword evidence="4" id="KW-1185">Reference proteome</keyword>
<dbReference type="InterPro" id="IPR013595">
    <property type="entry name" value="Pept_S33_TAP-like_C"/>
</dbReference>
<dbReference type="EMBL" id="JBHRTI010000004">
    <property type="protein sequence ID" value="MFC3147529.1"/>
    <property type="molecule type" value="Genomic_DNA"/>
</dbReference>
<dbReference type="Gene3D" id="3.40.50.1820">
    <property type="entry name" value="alpha/beta hydrolase"/>
    <property type="match status" value="1"/>
</dbReference>
<reference evidence="4" key="1">
    <citation type="journal article" date="2019" name="Int. J. Syst. Evol. Microbiol.">
        <title>The Global Catalogue of Microorganisms (GCM) 10K type strain sequencing project: providing services to taxonomists for standard genome sequencing and annotation.</title>
        <authorList>
            <consortium name="The Broad Institute Genomics Platform"/>
            <consortium name="The Broad Institute Genome Sequencing Center for Infectious Disease"/>
            <person name="Wu L."/>
            <person name="Ma J."/>
        </authorList>
    </citation>
    <scope>NUCLEOTIDE SEQUENCE [LARGE SCALE GENOMIC DNA]</scope>
    <source>
        <strain evidence="4">KCTC 52168</strain>
    </source>
</reference>
<evidence type="ECO:0000259" key="1">
    <source>
        <dbReference type="Pfam" id="PF08386"/>
    </source>
</evidence>
<dbReference type="GO" id="GO:0016787">
    <property type="term" value="F:hydrolase activity"/>
    <property type="evidence" value="ECO:0007669"/>
    <property type="project" value="UniProtKB-KW"/>
</dbReference>
<accession>A0ABV7H0T5</accession>
<evidence type="ECO:0000259" key="2">
    <source>
        <dbReference type="Pfam" id="PF12146"/>
    </source>
</evidence>
<evidence type="ECO:0000313" key="3">
    <source>
        <dbReference type="EMBL" id="MFC3147529.1"/>
    </source>
</evidence>
<dbReference type="InterPro" id="IPR029058">
    <property type="entry name" value="AB_hydrolase_fold"/>
</dbReference>
<keyword evidence="3" id="KW-0378">Hydrolase</keyword>
<name>A0ABV7H0T5_9BURK</name>
<dbReference type="Pfam" id="PF08386">
    <property type="entry name" value="Abhydrolase_4"/>
    <property type="match status" value="1"/>
</dbReference>
<proteinExistence type="predicted"/>
<organism evidence="3 4">
    <name type="scientific">Piscinibacterium candidicorallinum</name>
    <dbReference type="NCBI Taxonomy" id="1793872"/>
    <lineage>
        <taxon>Bacteria</taxon>
        <taxon>Pseudomonadati</taxon>
        <taxon>Pseudomonadota</taxon>
        <taxon>Betaproteobacteria</taxon>
        <taxon>Burkholderiales</taxon>
        <taxon>Piscinibacterium</taxon>
    </lineage>
</organism>
<dbReference type="Pfam" id="PF12146">
    <property type="entry name" value="Hydrolase_4"/>
    <property type="match status" value="1"/>
</dbReference>
<comment type="caution">
    <text evidence="3">The sequence shown here is derived from an EMBL/GenBank/DDBJ whole genome shotgun (WGS) entry which is preliminary data.</text>
</comment>
<dbReference type="SUPFAM" id="SSF53474">
    <property type="entry name" value="alpha/beta-Hydrolases"/>
    <property type="match status" value="1"/>
</dbReference>
<dbReference type="PANTHER" id="PTHR12277:SF81">
    <property type="entry name" value="PROTEIN ABHD13"/>
    <property type="match status" value="1"/>
</dbReference>
<dbReference type="RefSeq" id="WP_377302723.1">
    <property type="nucleotide sequence ID" value="NZ_CP180191.1"/>
</dbReference>
<feature type="domain" description="Peptidase S33 tripeptidyl aminopeptidase-like C-terminal" evidence="1">
    <location>
        <begin position="215"/>
        <end position="280"/>
    </location>
</feature>